<evidence type="ECO:0000313" key="3">
    <source>
        <dbReference type="Proteomes" id="UP001140949"/>
    </source>
</evidence>
<dbReference type="AlphaFoldDB" id="A0AAX6H184"/>
<reference evidence="2" key="1">
    <citation type="journal article" date="2023" name="GigaByte">
        <title>Genome assembly of the bearded iris, Iris pallida Lam.</title>
        <authorList>
            <person name="Bruccoleri R.E."/>
            <person name="Oakeley E.J."/>
            <person name="Faust A.M.E."/>
            <person name="Altorfer M."/>
            <person name="Dessus-Babus S."/>
            <person name="Burckhardt D."/>
            <person name="Oertli M."/>
            <person name="Naumann U."/>
            <person name="Petersen F."/>
            <person name="Wong J."/>
        </authorList>
    </citation>
    <scope>NUCLEOTIDE SEQUENCE</scope>
    <source>
        <strain evidence="2">GSM-AAB239-AS_SAM_17_03QT</strain>
    </source>
</reference>
<evidence type="ECO:0000256" key="1">
    <source>
        <dbReference type="SAM" id="MobiDB-lite"/>
    </source>
</evidence>
<feature type="region of interest" description="Disordered" evidence="1">
    <location>
        <begin position="47"/>
        <end position="73"/>
    </location>
</feature>
<name>A0AAX6H184_IRIPA</name>
<feature type="compositionally biased region" description="Polar residues" evidence="1">
    <location>
        <begin position="53"/>
        <end position="73"/>
    </location>
</feature>
<gene>
    <name evidence="2" type="ORF">M6B38_336330</name>
</gene>
<protein>
    <submittedName>
        <fullName evidence="2">Signal peptidase complex subunit 3B</fullName>
    </submittedName>
</protein>
<comment type="caution">
    <text evidence="2">The sequence shown here is derived from an EMBL/GenBank/DDBJ whole genome shotgun (WGS) entry which is preliminary data.</text>
</comment>
<sequence>MVWSYISSENPLSVILNPSSSTSLCLQQKSQINFKKKIDLIVSKENLRRRSEGSSSDMSIPPTQKLTPSHQSNRTTMAVCHYYLYSSGRR</sequence>
<accession>A0AAX6H184</accession>
<proteinExistence type="predicted"/>
<dbReference type="EMBL" id="JANAVB010014600">
    <property type="protein sequence ID" value="KAJ6834235.1"/>
    <property type="molecule type" value="Genomic_DNA"/>
</dbReference>
<keyword evidence="3" id="KW-1185">Reference proteome</keyword>
<reference evidence="2" key="2">
    <citation type="submission" date="2023-04" db="EMBL/GenBank/DDBJ databases">
        <authorList>
            <person name="Bruccoleri R.E."/>
            <person name="Oakeley E.J."/>
            <person name="Faust A.-M."/>
            <person name="Dessus-Babus S."/>
            <person name="Altorfer M."/>
            <person name="Burckhardt D."/>
            <person name="Oertli M."/>
            <person name="Naumann U."/>
            <person name="Petersen F."/>
            <person name="Wong J."/>
        </authorList>
    </citation>
    <scope>NUCLEOTIDE SEQUENCE</scope>
    <source>
        <strain evidence="2">GSM-AAB239-AS_SAM_17_03QT</strain>
        <tissue evidence="2">Leaf</tissue>
    </source>
</reference>
<dbReference type="Proteomes" id="UP001140949">
    <property type="component" value="Unassembled WGS sequence"/>
</dbReference>
<organism evidence="2 3">
    <name type="scientific">Iris pallida</name>
    <name type="common">Sweet iris</name>
    <dbReference type="NCBI Taxonomy" id="29817"/>
    <lineage>
        <taxon>Eukaryota</taxon>
        <taxon>Viridiplantae</taxon>
        <taxon>Streptophyta</taxon>
        <taxon>Embryophyta</taxon>
        <taxon>Tracheophyta</taxon>
        <taxon>Spermatophyta</taxon>
        <taxon>Magnoliopsida</taxon>
        <taxon>Liliopsida</taxon>
        <taxon>Asparagales</taxon>
        <taxon>Iridaceae</taxon>
        <taxon>Iridoideae</taxon>
        <taxon>Irideae</taxon>
        <taxon>Iris</taxon>
    </lineage>
</organism>
<evidence type="ECO:0000313" key="2">
    <source>
        <dbReference type="EMBL" id="KAJ6834235.1"/>
    </source>
</evidence>